<evidence type="ECO:0000313" key="2">
    <source>
        <dbReference type="EMBL" id="QIN77595.1"/>
    </source>
</evidence>
<dbReference type="KEGG" id="rmar:GBA65_02675"/>
<dbReference type="Proteomes" id="UP000502706">
    <property type="component" value="Chromosome"/>
</dbReference>
<keyword evidence="1" id="KW-0812">Transmembrane</keyword>
<keyword evidence="1" id="KW-1133">Transmembrane helix</keyword>
<feature type="transmembrane region" description="Helical" evidence="1">
    <location>
        <begin position="20"/>
        <end position="37"/>
    </location>
</feature>
<name>A0A6G8PUR6_9ACTN</name>
<evidence type="ECO:0000256" key="1">
    <source>
        <dbReference type="SAM" id="Phobius"/>
    </source>
</evidence>
<proteinExistence type="predicted"/>
<dbReference type="AlphaFoldDB" id="A0A6G8PUR6"/>
<keyword evidence="1" id="KW-0472">Membrane</keyword>
<accession>A0A6G8PUR6</accession>
<keyword evidence="3" id="KW-1185">Reference proteome</keyword>
<gene>
    <name evidence="2" type="ORF">GBA65_02675</name>
</gene>
<protein>
    <submittedName>
        <fullName evidence="2">Uncharacterized protein</fullName>
    </submittedName>
</protein>
<evidence type="ECO:0000313" key="3">
    <source>
        <dbReference type="Proteomes" id="UP000502706"/>
    </source>
</evidence>
<reference evidence="2 3" key="1">
    <citation type="submission" date="2019-10" db="EMBL/GenBank/DDBJ databases">
        <title>Rubrobacter sp nov SCSIO 52915 isolated from a deep-sea sediment in the South China Sea.</title>
        <authorList>
            <person name="Chen R.W."/>
        </authorList>
    </citation>
    <scope>NUCLEOTIDE SEQUENCE [LARGE SCALE GENOMIC DNA]</scope>
    <source>
        <strain evidence="2 3">SCSIO 52915</strain>
    </source>
</reference>
<dbReference type="RefSeq" id="WP_166395276.1">
    <property type="nucleotide sequence ID" value="NZ_CP045121.1"/>
</dbReference>
<organism evidence="2 3">
    <name type="scientific">Rubrobacter marinus</name>
    <dbReference type="NCBI Taxonomy" id="2653852"/>
    <lineage>
        <taxon>Bacteria</taxon>
        <taxon>Bacillati</taxon>
        <taxon>Actinomycetota</taxon>
        <taxon>Rubrobacteria</taxon>
        <taxon>Rubrobacterales</taxon>
        <taxon>Rubrobacteraceae</taxon>
        <taxon>Rubrobacter</taxon>
    </lineage>
</organism>
<dbReference type="EMBL" id="CP045121">
    <property type="protein sequence ID" value="QIN77595.1"/>
    <property type="molecule type" value="Genomic_DNA"/>
</dbReference>
<sequence length="75" mass="7503">MPSGTGERPRATSRRGRTTVLVVSLAAFAAGAGAMLLGHEEALGLMVLALLAAASEVVSEAVRSSRGEGPRGGGR</sequence>